<evidence type="ECO:0000256" key="8">
    <source>
        <dbReference type="SAM" id="Phobius"/>
    </source>
</evidence>
<protein>
    <submittedName>
        <fullName evidence="10">MFS transporter</fullName>
    </submittedName>
</protein>
<evidence type="ECO:0000256" key="3">
    <source>
        <dbReference type="ARBA" id="ARBA00022475"/>
    </source>
</evidence>
<comment type="similarity">
    <text evidence="7">Belongs to the major facilitator superfamily. Phthalate permease family.</text>
</comment>
<sequence length="467" mass="50563">MMAIDSKTVGSTTVPRRRYLILLMLFVVTTINYADRATLSIAGSAVQDALGIDALQMGFIFSAFGWAYVAGQIPGGWLLDRFGSRRVYGLSLLIWSLFTALQGFIDWVPVTWAVTMLFVLRFLVGIAEAPSFPGNSRIVAAWFPTAERGLAASIFNSAQYFATVAFAPLMGWLVHAWGWEHVFLVMGAAGVLLALVWRKTIYAPREHPRLSAQELDYIQRNGALVDMEQGNTPGRQPKGTQWHYAKQLLCNRMLLGVYIGQYCITTLTYFFLTWFPVYLVKERGMSILEAGFVASLPAVCGFIGGVLGGYVSDRMVRRGYSLTVARKTPIVVGMLMSVTMIGCNYVQAEWMVVGLMALAFFGKGIGALGWAVVADTSPKEIAGLSGGLFNTFGNIAGITTPIVIGYIVSTTGTFEWALVFVGLNALLAVVSYLVVVGEIKRVELKAPPGGPSMPVPAPAPAPAPAPL</sequence>
<keyword evidence="4 8" id="KW-0812">Transmembrane</keyword>
<proteinExistence type="inferred from homology"/>
<dbReference type="PIRSF" id="PIRSF002808">
    <property type="entry name" value="Hexose_phosphate_transp"/>
    <property type="match status" value="1"/>
</dbReference>
<dbReference type="GeneID" id="75152896"/>
<dbReference type="AlphaFoldDB" id="A0A9Q9IWL1"/>
<feature type="transmembrane region" description="Helical" evidence="8">
    <location>
        <begin position="330"/>
        <end position="347"/>
    </location>
</feature>
<dbReference type="PROSITE" id="PS50850">
    <property type="entry name" value="MFS"/>
    <property type="match status" value="1"/>
</dbReference>
<evidence type="ECO:0000259" key="9">
    <source>
        <dbReference type="PROSITE" id="PS50850"/>
    </source>
</evidence>
<keyword evidence="3" id="KW-1003">Cell membrane</keyword>
<evidence type="ECO:0000256" key="7">
    <source>
        <dbReference type="ARBA" id="ARBA00038514"/>
    </source>
</evidence>
<dbReference type="FunFam" id="1.20.1250.20:FF:000010">
    <property type="entry name" value="Probable glucarate transporter"/>
    <property type="match status" value="1"/>
</dbReference>
<keyword evidence="5 8" id="KW-1133">Transmembrane helix</keyword>
<gene>
    <name evidence="10" type="ORF">M0D43_16045</name>
</gene>
<feature type="transmembrane region" description="Helical" evidence="8">
    <location>
        <begin position="253"/>
        <end position="275"/>
    </location>
</feature>
<feature type="transmembrane region" description="Helical" evidence="8">
    <location>
        <begin position="176"/>
        <end position="197"/>
    </location>
</feature>
<feature type="transmembrane region" description="Helical" evidence="8">
    <location>
        <begin position="414"/>
        <end position="435"/>
    </location>
</feature>
<dbReference type="Gene3D" id="1.20.1250.20">
    <property type="entry name" value="MFS general substrate transporter like domains"/>
    <property type="match status" value="2"/>
</dbReference>
<dbReference type="EMBL" id="CP096142">
    <property type="protein sequence ID" value="UXA64449.1"/>
    <property type="molecule type" value="Genomic_DNA"/>
</dbReference>
<feature type="domain" description="Major facilitator superfamily (MFS) profile" evidence="9">
    <location>
        <begin position="21"/>
        <end position="440"/>
    </location>
</feature>
<feature type="transmembrane region" description="Helical" evidence="8">
    <location>
        <begin position="150"/>
        <end position="170"/>
    </location>
</feature>
<name>A0A9Q9IWL1_9XANT</name>
<dbReference type="SUPFAM" id="SSF103473">
    <property type="entry name" value="MFS general substrate transporter"/>
    <property type="match status" value="1"/>
</dbReference>
<dbReference type="InterPro" id="IPR050382">
    <property type="entry name" value="MFS_Na/Anion_cotransporter"/>
</dbReference>
<evidence type="ECO:0000256" key="5">
    <source>
        <dbReference type="ARBA" id="ARBA00022989"/>
    </source>
</evidence>
<accession>A0A9Q9IWL1</accession>
<feature type="transmembrane region" description="Helical" evidence="8">
    <location>
        <begin position="353"/>
        <end position="374"/>
    </location>
</feature>
<dbReference type="PANTHER" id="PTHR11662:SF399">
    <property type="entry name" value="FI19708P1-RELATED"/>
    <property type="match status" value="1"/>
</dbReference>
<dbReference type="InterPro" id="IPR000849">
    <property type="entry name" value="Sugar_P_transporter"/>
</dbReference>
<dbReference type="GO" id="GO:0005886">
    <property type="term" value="C:plasma membrane"/>
    <property type="evidence" value="ECO:0007669"/>
    <property type="project" value="UniProtKB-SubCell"/>
</dbReference>
<feature type="transmembrane region" description="Helical" evidence="8">
    <location>
        <begin position="87"/>
        <end position="105"/>
    </location>
</feature>
<dbReference type="GO" id="GO:0022857">
    <property type="term" value="F:transmembrane transporter activity"/>
    <property type="evidence" value="ECO:0007669"/>
    <property type="project" value="InterPro"/>
</dbReference>
<organism evidence="10 11">
    <name type="scientific">Xanthomonas prunicola</name>
    <dbReference type="NCBI Taxonomy" id="2053930"/>
    <lineage>
        <taxon>Bacteria</taxon>
        <taxon>Pseudomonadati</taxon>
        <taxon>Pseudomonadota</taxon>
        <taxon>Gammaproteobacteria</taxon>
        <taxon>Lysobacterales</taxon>
        <taxon>Lysobacteraceae</taxon>
        <taxon>Xanthomonas</taxon>
    </lineage>
</organism>
<keyword evidence="2" id="KW-0813">Transport</keyword>
<dbReference type="InterPro" id="IPR011701">
    <property type="entry name" value="MFS"/>
</dbReference>
<evidence type="ECO:0000256" key="2">
    <source>
        <dbReference type="ARBA" id="ARBA00022448"/>
    </source>
</evidence>
<dbReference type="Pfam" id="PF07690">
    <property type="entry name" value="MFS_1"/>
    <property type="match status" value="1"/>
</dbReference>
<evidence type="ECO:0000256" key="6">
    <source>
        <dbReference type="ARBA" id="ARBA00023136"/>
    </source>
</evidence>
<evidence type="ECO:0000256" key="4">
    <source>
        <dbReference type="ARBA" id="ARBA00022692"/>
    </source>
</evidence>
<dbReference type="PANTHER" id="PTHR11662">
    <property type="entry name" value="SOLUTE CARRIER FAMILY 17"/>
    <property type="match status" value="1"/>
</dbReference>
<keyword evidence="6 8" id="KW-0472">Membrane</keyword>
<feature type="transmembrane region" description="Helical" evidence="8">
    <location>
        <begin position="287"/>
        <end position="310"/>
    </location>
</feature>
<dbReference type="Proteomes" id="UP001058381">
    <property type="component" value="Chromosome"/>
</dbReference>
<dbReference type="RefSeq" id="WP_252162195.1">
    <property type="nucleotide sequence ID" value="NZ_CP094827.1"/>
</dbReference>
<evidence type="ECO:0000313" key="10">
    <source>
        <dbReference type="EMBL" id="UXA64449.1"/>
    </source>
</evidence>
<comment type="subcellular location">
    <subcellularLocation>
        <location evidence="1">Cell membrane</location>
        <topology evidence="1">Multi-pass membrane protein</topology>
    </subcellularLocation>
</comment>
<feature type="transmembrane region" description="Helical" evidence="8">
    <location>
        <begin position="111"/>
        <end position="129"/>
    </location>
</feature>
<feature type="transmembrane region" description="Helical" evidence="8">
    <location>
        <begin position="386"/>
        <end position="408"/>
    </location>
</feature>
<dbReference type="InterPro" id="IPR036259">
    <property type="entry name" value="MFS_trans_sf"/>
</dbReference>
<dbReference type="CDD" id="cd17319">
    <property type="entry name" value="MFS_ExuT_GudP_like"/>
    <property type="match status" value="1"/>
</dbReference>
<dbReference type="InterPro" id="IPR020846">
    <property type="entry name" value="MFS_dom"/>
</dbReference>
<evidence type="ECO:0000313" key="11">
    <source>
        <dbReference type="Proteomes" id="UP001058381"/>
    </source>
</evidence>
<dbReference type="NCBIfam" id="TIGR00893">
    <property type="entry name" value="2A0114"/>
    <property type="match status" value="1"/>
</dbReference>
<feature type="transmembrane region" description="Helical" evidence="8">
    <location>
        <begin position="60"/>
        <end position="80"/>
    </location>
</feature>
<evidence type="ECO:0000256" key="1">
    <source>
        <dbReference type="ARBA" id="ARBA00004651"/>
    </source>
</evidence>
<reference evidence="10" key="1">
    <citation type="submission" date="2022-04" db="EMBL/GenBank/DDBJ databases">
        <title>Xanthomonas prunicola pv. tritici, a pathogen causing a previously unreported foliar disease of wheat.</title>
        <authorList>
            <person name="Clavijo F."/>
            <person name="Curland R.D."/>
            <person name="Dill-Macky R."/>
            <person name="Pereyra S."/>
            <person name="Roman-Reyna V."/>
            <person name="Siri M.I."/>
        </authorList>
    </citation>
    <scope>NUCLEOTIDE SEQUENCE</scope>
    <source>
        <strain evidence="10">CIX249</strain>
    </source>
</reference>